<keyword evidence="1" id="KW-0472">Membrane</keyword>
<reference evidence="2 3" key="1">
    <citation type="journal article" date="2022" name="Int. J. Syst. Evol. Microbiol.">
        <title>Neobacillus kokaensis sp. nov., isolated from soil.</title>
        <authorList>
            <person name="Yuki K."/>
            <person name="Matsubara H."/>
            <person name="Yamaguchi S."/>
        </authorList>
    </citation>
    <scope>NUCLEOTIDE SEQUENCE [LARGE SCALE GENOMIC DNA]</scope>
    <source>
        <strain evidence="2 3">LOB 377</strain>
    </source>
</reference>
<sequence length="239" mass="26895">MGLVLILVIILVVGYLVKVNTKPATKIINRRMKYAYSNRVRLIFSGYLAILIIAMIVSTVLPVKGMTELKKVSSDELNQEGMGLYDAAKAGDIAKFDSKFLYENWTFNFQGQQLRIKSNEDTFYNITVMVERKKQNDGRIEAGFYMTGSEVNDLDISKFVQPPKLDLVDEHLLLTNSPKNKLRLSQFDNVFTVKQFTGQSTFGTGSHSSEGQSILYLKIPKDLKLNDTSGLNLEYVDGA</sequence>
<accession>A0ABQ3N3T7</accession>
<organism evidence="2 3">
    <name type="scientific">Neobacillus kokaensis</name>
    <dbReference type="NCBI Taxonomy" id="2759023"/>
    <lineage>
        <taxon>Bacteria</taxon>
        <taxon>Bacillati</taxon>
        <taxon>Bacillota</taxon>
        <taxon>Bacilli</taxon>
        <taxon>Bacillales</taxon>
        <taxon>Bacillaceae</taxon>
        <taxon>Neobacillus</taxon>
    </lineage>
</organism>
<evidence type="ECO:0000256" key="1">
    <source>
        <dbReference type="SAM" id="Phobius"/>
    </source>
</evidence>
<dbReference type="EMBL" id="BNDS01000013">
    <property type="protein sequence ID" value="GHH99605.1"/>
    <property type="molecule type" value="Genomic_DNA"/>
</dbReference>
<dbReference type="RefSeq" id="WP_191274411.1">
    <property type="nucleotide sequence ID" value="NZ_BNDS01000013.1"/>
</dbReference>
<evidence type="ECO:0000313" key="3">
    <source>
        <dbReference type="Proteomes" id="UP000637074"/>
    </source>
</evidence>
<proteinExistence type="predicted"/>
<name>A0ABQ3N3T7_9BACI</name>
<evidence type="ECO:0000313" key="2">
    <source>
        <dbReference type="EMBL" id="GHH99605.1"/>
    </source>
</evidence>
<keyword evidence="1" id="KW-0812">Transmembrane</keyword>
<comment type="caution">
    <text evidence="2">The sequence shown here is derived from an EMBL/GenBank/DDBJ whole genome shotgun (WGS) entry which is preliminary data.</text>
</comment>
<feature type="transmembrane region" description="Helical" evidence="1">
    <location>
        <begin position="42"/>
        <end position="63"/>
    </location>
</feature>
<protein>
    <submittedName>
        <fullName evidence="2">Uncharacterized protein</fullName>
    </submittedName>
</protein>
<keyword evidence="1" id="KW-1133">Transmembrane helix</keyword>
<keyword evidence="3" id="KW-1185">Reference proteome</keyword>
<dbReference type="Proteomes" id="UP000637074">
    <property type="component" value="Unassembled WGS sequence"/>
</dbReference>
<gene>
    <name evidence="2" type="ORF">AM1BK_31480</name>
</gene>